<protein>
    <submittedName>
        <fullName evidence="2">ABC-2 type transport system permease protein</fullName>
    </submittedName>
</protein>
<dbReference type="Proteomes" id="UP000294650">
    <property type="component" value="Unassembled WGS sequence"/>
</dbReference>
<keyword evidence="1" id="KW-1133">Transmembrane helix</keyword>
<dbReference type="RefSeq" id="WP_132372987.1">
    <property type="nucleotide sequence ID" value="NZ_SMAN01000029.1"/>
</dbReference>
<proteinExistence type="predicted"/>
<dbReference type="GO" id="GO:0005886">
    <property type="term" value="C:plasma membrane"/>
    <property type="evidence" value="ECO:0007669"/>
    <property type="project" value="UniProtKB-SubCell"/>
</dbReference>
<dbReference type="PANTHER" id="PTHR37305">
    <property type="entry name" value="INTEGRAL MEMBRANE PROTEIN-RELATED"/>
    <property type="match status" value="1"/>
</dbReference>
<feature type="transmembrane region" description="Helical" evidence="1">
    <location>
        <begin position="112"/>
        <end position="134"/>
    </location>
</feature>
<comment type="caution">
    <text evidence="2">The sequence shown here is derived from an EMBL/GenBank/DDBJ whole genome shotgun (WGS) entry which is preliminary data.</text>
</comment>
<reference evidence="2 3" key="1">
    <citation type="submission" date="2019-03" db="EMBL/GenBank/DDBJ databases">
        <title>Genomic Encyclopedia of Type Strains, Phase IV (KMG-IV): sequencing the most valuable type-strain genomes for metagenomic binning, comparative biology and taxonomic classification.</title>
        <authorList>
            <person name="Goeker M."/>
        </authorList>
    </citation>
    <scope>NUCLEOTIDE SEQUENCE [LARGE SCALE GENOMIC DNA]</scope>
    <source>
        <strain evidence="2 3">DSM 25894</strain>
    </source>
</reference>
<feature type="transmembrane region" description="Helical" evidence="1">
    <location>
        <begin position="155"/>
        <end position="183"/>
    </location>
</feature>
<name>A0A4R3MST1_9BACI</name>
<feature type="transmembrane region" description="Helical" evidence="1">
    <location>
        <begin position="21"/>
        <end position="43"/>
    </location>
</feature>
<organism evidence="2 3">
    <name type="scientific">Melghiribacillus thermohalophilus</name>
    <dbReference type="NCBI Taxonomy" id="1324956"/>
    <lineage>
        <taxon>Bacteria</taxon>
        <taxon>Bacillati</taxon>
        <taxon>Bacillota</taxon>
        <taxon>Bacilli</taxon>
        <taxon>Bacillales</taxon>
        <taxon>Bacillaceae</taxon>
        <taxon>Melghiribacillus</taxon>
    </lineage>
</organism>
<sequence length="316" mass="36270">MFNMLNLIRNEHMKLFKQFSTWVMVGLLVLVLLIVGIATKYLADSQTSENWKMQLQAENQQLTEQKEQVPDIGKSHDVLEERIAINQYRIDHDIPPIENKTLWGFMNSATNLTSLVTLFTIVIAAGIVAGEFSWGTIKLLLIRPVSRSKILLSKFMTTLLFALYNLFILFISSFIFGAIFFGFEGKELPYLAFVDGEVVERNMITHILTLYGLNSVDLIMMVTFAFMISTVFRNRSLAVGLSIFLMFTGQQVVMLLSEYEWVKYILFANTNLSQYMNGQPLVEGMTMTFSITVLLVYFILFVTMSWTIFQRRDVAN</sequence>
<dbReference type="Pfam" id="PF12679">
    <property type="entry name" value="ABC2_membrane_2"/>
    <property type="match status" value="1"/>
</dbReference>
<evidence type="ECO:0000313" key="2">
    <source>
        <dbReference type="EMBL" id="TCT17536.1"/>
    </source>
</evidence>
<dbReference type="PANTHER" id="PTHR37305:SF1">
    <property type="entry name" value="MEMBRANE PROTEIN"/>
    <property type="match status" value="1"/>
</dbReference>
<dbReference type="GO" id="GO:0140359">
    <property type="term" value="F:ABC-type transporter activity"/>
    <property type="evidence" value="ECO:0007669"/>
    <property type="project" value="InterPro"/>
</dbReference>
<evidence type="ECO:0000313" key="3">
    <source>
        <dbReference type="Proteomes" id="UP000294650"/>
    </source>
</evidence>
<keyword evidence="3" id="KW-1185">Reference proteome</keyword>
<keyword evidence="1" id="KW-0812">Transmembrane</keyword>
<dbReference type="OrthoDB" id="8613028at2"/>
<feature type="transmembrane region" description="Helical" evidence="1">
    <location>
        <begin position="203"/>
        <end position="226"/>
    </location>
</feature>
<accession>A0A4R3MST1</accession>
<evidence type="ECO:0000256" key="1">
    <source>
        <dbReference type="SAM" id="Phobius"/>
    </source>
</evidence>
<feature type="transmembrane region" description="Helical" evidence="1">
    <location>
        <begin position="238"/>
        <end position="257"/>
    </location>
</feature>
<dbReference type="EMBL" id="SMAN01000029">
    <property type="protein sequence ID" value="TCT17536.1"/>
    <property type="molecule type" value="Genomic_DNA"/>
</dbReference>
<dbReference type="AlphaFoldDB" id="A0A4R3MST1"/>
<feature type="transmembrane region" description="Helical" evidence="1">
    <location>
        <begin position="287"/>
        <end position="309"/>
    </location>
</feature>
<keyword evidence="1" id="KW-0472">Membrane</keyword>
<gene>
    <name evidence="2" type="ORF">EDD68_1295</name>
</gene>